<feature type="binding site" evidence="19">
    <location>
        <begin position="35"/>
        <end position="37"/>
    </location>
    <ligand>
        <name>GTP</name>
        <dbReference type="ChEBI" id="CHEBI:37565"/>
    </ligand>
</feature>
<evidence type="ECO:0000256" key="12">
    <source>
        <dbReference type="ARBA" id="ARBA00022741"/>
    </source>
</evidence>
<reference evidence="21" key="1">
    <citation type="submission" date="2016-11" db="EMBL/GenBank/DDBJ databases">
        <authorList>
            <person name="Varghese N."/>
            <person name="Submissions S."/>
        </authorList>
    </citation>
    <scope>NUCLEOTIDE SEQUENCE [LARGE SCALE GENOMIC DNA]</scope>
    <source>
        <strain evidence="21">DSM 27370</strain>
    </source>
</reference>
<accession>A0A1M4X010</accession>
<evidence type="ECO:0000256" key="11">
    <source>
        <dbReference type="ARBA" id="ARBA00022679"/>
    </source>
</evidence>
<dbReference type="Gene3D" id="3.40.50.300">
    <property type="entry name" value="P-loop containing nucleotide triphosphate hydrolases"/>
    <property type="match status" value="1"/>
</dbReference>
<evidence type="ECO:0000313" key="20">
    <source>
        <dbReference type="EMBL" id="SHE86804.1"/>
    </source>
</evidence>
<keyword evidence="15 19" id="KW-0342">GTP-binding</keyword>
<evidence type="ECO:0000256" key="4">
    <source>
        <dbReference type="ARBA" id="ARBA00003889"/>
    </source>
</evidence>
<comment type="catalytic activity">
    <reaction evidence="3">
        <text>adenosylcob(III)inamide + GTP = adenosylcob(III)inamide phosphate + GDP + H(+)</text>
        <dbReference type="Rhea" id="RHEA:15765"/>
        <dbReference type="ChEBI" id="CHEBI:2480"/>
        <dbReference type="ChEBI" id="CHEBI:15378"/>
        <dbReference type="ChEBI" id="CHEBI:37565"/>
        <dbReference type="ChEBI" id="CHEBI:58189"/>
        <dbReference type="ChEBI" id="CHEBI:58502"/>
        <dbReference type="EC" id="2.7.1.156"/>
    </reaction>
</comment>
<evidence type="ECO:0000256" key="16">
    <source>
        <dbReference type="ARBA" id="ARBA00029570"/>
    </source>
</evidence>
<evidence type="ECO:0000256" key="19">
    <source>
        <dbReference type="PIRSR" id="PIRSR006135-2"/>
    </source>
</evidence>
<dbReference type="Proteomes" id="UP000184480">
    <property type="component" value="Unassembled WGS sequence"/>
</dbReference>
<evidence type="ECO:0000256" key="13">
    <source>
        <dbReference type="ARBA" id="ARBA00022777"/>
    </source>
</evidence>
<name>A0A1M4X010_9BACT</name>
<sequence>MNKKITLITGGQRSGKSSYAEKLALSLSPNPVYLATSRIWDEEHQKRIERHQADRGPEWTNIEEEKYLSNHNLNNRIVLIDCITLWATNFFFDNDSNVKKSLDELKSEFDKFTSQEAHFIFVTNEIGLGGTSENQIQRLFTDLQGWVNQYVASKADEVFLMVSGIPLKVK</sequence>
<evidence type="ECO:0000256" key="8">
    <source>
        <dbReference type="ARBA" id="ARBA00012016"/>
    </source>
</evidence>
<keyword evidence="21" id="KW-1185">Reference proteome</keyword>
<dbReference type="PANTHER" id="PTHR34848:SF1">
    <property type="entry name" value="BIFUNCTIONAL ADENOSYLCOBALAMIN BIOSYNTHESIS PROTEIN COBU"/>
    <property type="match status" value="1"/>
</dbReference>
<dbReference type="STRING" id="1346286.SAMN05444362_102365"/>
<dbReference type="GO" id="GO:0005524">
    <property type="term" value="F:ATP binding"/>
    <property type="evidence" value="ECO:0007669"/>
    <property type="project" value="UniProtKB-KW"/>
</dbReference>
<evidence type="ECO:0000256" key="2">
    <source>
        <dbReference type="ARBA" id="ARBA00000711"/>
    </source>
</evidence>
<keyword evidence="20" id="KW-0548">Nucleotidyltransferase</keyword>
<evidence type="ECO:0000256" key="17">
    <source>
        <dbReference type="ARBA" id="ARBA00030571"/>
    </source>
</evidence>
<gene>
    <name evidence="20" type="ORF">SAMN05444362_102365</name>
</gene>
<dbReference type="InterPro" id="IPR003203">
    <property type="entry name" value="CobU/CobP"/>
</dbReference>
<evidence type="ECO:0000256" key="3">
    <source>
        <dbReference type="ARBA" id="ARBA00001522"/>
    </source>
</evidence>
<evidence type="ECO:0000256" key="15">
    <source>
        <dbReference type="ARBA" id="ARBA00023134"/>
    </source>
</evidence>
<comment type="pathway">
    <text evidence="5">Cofactor biosynthesis; adenosylcobalamin biosynthesis; adenosylcobalamin from cob(II)yrinate a,c-diamide: step 6/7.</text>
</comment>
<dbReference type="UniPathway" id="UPA00148">
    <property type="reaction ID" value="UER00236"/>
</dbReference>
<evidence type="ECO:0000256" key="10">
    <source>
        <dbReference type="ARBA" id="ARBA00022573"/>
    </source>
</evidence>
<dbReference type="GO" id="GO:0009236">
    <property type="term" value="P:cobalamin biosynthetic process"/>
    <property type="evidence" value="ECO:0007669"/>
    <property type="project" value="UniProtKB-UniPathway"/>
</dbReference>
<keyword evidence="13 20" id="KW-0418">Kinase</keyword>
<dbReference type="GO" id="GO:0005525">
    <property type="term" value="F:GTP binding"/>
    <property type="evidence" value="ECO:0007669"/>
    <property type="project" value="UniProtKB-KW"/>
</dbReference>
<feature type="binding site" evidence="19">
    <location>
        <position position="81"/>
    </location>
    <ligand>
        <name>GTP</name>
        <dbReference type="ChEBI" id="CHEBI:37565"/>
    </ligand>
</feature>
<dbReference type="EC" id="2.7.1.156" evidence="8"/>
<dbReference type="Pfam" id="PF02283">
    <property type="entry name" value="CobU"/>
    <property type="match status" value="1"/>
</dbReference>
<proteinExistence type="inferred from homology"/>
<dbReference type="PANTHER" id="PTHR34848">
    <property type="match status" value="1"/>
</dbReference>
<evidence type="ECO:0000256" key="9">
    <source>
        <dbReference type="ARBA" id="ARBA00012523"/>
    </source>
</evidence>
<dbReference type="AlphaFoldDB" id="A0A1M4X010"/>
<comment type="catalytic activity">
    <reaction evidence="2">
        <text>adenosylcob(III)inamide phosphate + GTP + H(+) = adenosylcob(III)inamide-GDP + diphosphate</text>
        <dbReference type="Rhea" id="RHEA:22712"/>
        <dbReference type="ChEBI" id="CHEBI:15378"/>
        <dbReference type="ChEBI" id="CHEBI:33019"/>
        <dbReference type="ChEBI" id="CHEBI:37565"/>
        <dbReference type="ChEBI" id="CHEBI:58502"/>
        <dbReference type="ChEBI" id="CHEBI:60487"/>
        <dbReference type="EC" id="2.7.7.62"/>
    </reaction>
</comment>
<evidence type="ECO:0000256" key="5">
    <source>
        <dbReference type="ARBA" id="ARBA00004692"/>
    </source>
</evidence>
<dbReference type="OrthoDB" id="9799422at2"/>
<dbReference type="EMBL" id="FQUC01000002">
    <property type="protein sequence ID" value="SHE86804.1"/>
    <property type="molecule type" value="Genomic_DNA"/>
</dbReference>
<dbReference type="GO" id="GO:0008820">
    <property type="term" value="F:cobinamide phosphate guanylyltransferase activity"/>
    <property type="evidence" value="ECO:0007669"/>
    <property type="project" value="UniProtKB-EC"/>
</dbReference>
<evidence type="ECO:0000256" key="18">
    <source>
        <dbReference type="PIRSR" id="PIRSR006135-1"/>
    </source>
</evidence>
<evidence type="ECO:0000313" key="21">
    <source>
        <dbReference type="Proteomes" id="UP000184480"/>
    </source>
</evidence>
<protein>
    <recommendedName>
        <fullName evidence="16">Adenosylcobinamide kinase</fullName>
        <ecNumber evidence="8">2.7.1.156</ecNumber>
        <ecNumber evidence="9">2.7.7.62</ecNumber>
    </recommendedName>
    <alternativeName>
        <fullName evidence="17">Adenosylcobinamide-phosphate guanylyltransferase</fullName>
    </alternativeName>
</protein>
<keyword evidence="12 19" id="KW-0547">Nucleotide-binding</keyword>
<comment type="function">
    <text evidence="4">Catalyzes ATP-dependent phosphorylation of adenosylcobinamide and addition of GMP to adenosylcobinamide phosphate.</text>
</comment>
<dbReference type="RefSeq" id="WP_062176043.1">
    <property type="nucleotide sequence ID" value="NZ_BBXL01000002.1"/>
</dbReference>
<evidence type="ECO:0000256" key="14">
    <source>
        <dbReference type="ARBA" id="ARBA00022840"/>
    </source>
</evidence>
<comment type="similarity">
    <text evidence="7">Belongs to the CobU/CobP family.</text>
</comment>
<keyword evidence="11 20" id="KW-0808">Transferase</keyword>
<evidence type="ECO:0000256" key="6">
    <source>
        <dbReference type="ARBA" id="ARBA00005159"/>
    </source>
</evidence>
<dbReference type="CDD" id="cd00544">
    <property type="entry name" value="CobU"/>
    <property type="match status" value="1"/>
</dbReference>
<dbReference type="PIRSF" id="PIRSF006135">
    <property type="entry name" value="CobU"/>
    <property type="match status" value="1"/>
</dbReference>
<comment type="catalytic activity">
    <reaction evidence="1">
        <text>adenosylcob(III)inamide + ATP = adenosylcob(III)inamide phosphate + ADP + H(+)</text>
        <dbReference type="Rhea" id="RHEA:15769"/>
        <dbReference type="ChEBI" id="CHEBI:2480"/>
        <dbReference type="ChEBI" id="CHEBI:15378"/>
        <dbReference type="ChEBI" id="CHEBI:30616"/>
        <dbReference type="ChEBI" id="CHEBI:58502"/>
        <dbReference type="ChEBI" id="CHEBI:456216"/>
        <dbReference type="EC" id="2.7.1.156"/>
    </reaction>
</comment>
<organism evidence="20 21">
    <name type="scientific">Dysgonomonas macrotermitis</name>
    <dbReference type="NCBI Taxonomy" id="1346286"/>
    <lineage>
        <taxon>Bacteria</taxon>
        <taxon>Pseudomonadati</taxon>
        <taxon>Bacteroidota</taxon>
        <taxon>Bacteroidia</taxon>
        <taxon>Bacteroidales</taxon>
        <taxon>Dysgonomonadaceae</taxon>
        <taxon>Dysgonomonas</taxon>
    </lineage>
</organism>
<evidence type="ECO:0000256" key="1">
    <source>
        <dbReference type="ARBA" id="ARBA00000312"/>
    </source>
</evidence>
<comment type="pathway">
    <text evidence="6">Cofactor biosynthesis; adenosylcobalamin biosynthesis; adenosylcobalamin from cob(II)yrinate a,c-diamide: step 5/7.</text>
</comment>
<keyword evidence="10" id="KW-0169">Cobalamin biosynthesis</keyword>
<dbReference type="SUPFAM" id="SSF52540">
    <property type="entry name" value="P-loop containing nucleoside triphosphate hydrolases"/>
    <property type="match status" value="1"/>
</dbReference>
<feature type="active site" description="GMP-histidine intermediate" evidence="18">
    <location>
        <position position="51"/>
    </location>
</feature>
<feature type="binding site" evidence="19">
    <location>
        <position position="63"/>
    </location>
    <ligand>
        <name>GTP</name>
        <dbReference type="ChEBI" id="CHEBI:37565"/>
    </ligand>
</feature>
<dbReference type="NCBIfam" id="NF004469">
    <property type="entry name" value="PRK05800.1"/>
    <property type="match status" value="1"/>
</dbReference>
<dbReference type="InterPro" id="IPR027417">
    <property type="entry name" value="P-loop_NTPase"/>
</dbReference>
<dbReference type="EC" id="2.7.7.62" evidence="9"/>
<keyword evidence="14" id="KW-0067">ATP-binding</keyword>
<evidence type="ECO:0000256" key="7">
    <source>
        <dbReference type="ARBA" id="ARBA00007490"/>
    </source>
</evidence>
<dbReference type="GO" id="GO:0043752">
    <property type="term" value="F:adenosylcobinamide kinase activity"/>
    <property type="evidence" value="ECO:0007669"/>
    <property type="project" value="UniProtKB-EC"/>
</dbReference>
<feature type="binding site" evidence="19">
    <location>
        <begin position="10"/>
        <end position="17"/>
    </location>
    <ligand>
        <name>GTP</name>
        <dbReference type="ChEBI" id="CHEBI:37565"/>
    </ligand>
</feature>